<dbReference type="EMBL" id="JAACJN010000022">
    <property type="protein sequence ID" value="KAF5389347.1"/>
    <property type="molecule type" value="Genomic_DNA"/>
</dbReference>
<comment type="similarity">
    <text evidence="2">Belongs to the GMC oxidoreductase family.</text>
</comment>
<keyword evidence="3" id="KW-0325">Glycoprotein</keyword>
<gene>
    <name evidence="8" type="ORF">D9757_004364</name>
</gene>
<dbReference type="Pfam" id="PF05199">
    <property type="entry name" value="GMC_oxred_C"/>
    <property type="match status" value="1"/>
</dbReference>
<evidence type="ECO:0000259" key="7">
    <source>
        <dbReference type="PROSITE" id="PS00624"/>
    </source>
</evidence>
<name>A0A8H5MCW2_9AGAR</name>
<dbReference type="SUPFAM" id="SSF54373">
    <property type="entry name" value="FAD-linked reductases, C-terminal domain"/>
    <property type="match status" value="1"/>
</dbReference>
<dbReference type="GO" id="GO:0016614">
    <property type="term" value="F:oxidoreductase activity, acting on CH-OH group of donors"/>
    <property type="evidence" value="ECO:0007669"/>
    <property type="project" value="InterPro"/>
</dbReference>
<dbReference type="PIRSF" id="PIRSF000137">
    <property type="entry name" value="Alcohol_oxidase"/>
    <property type="match status" value="1"/>
</dbReference>
<dbReference type="InterPro" id="IPR012132">
    <property type="entry name" value="GMC_OxRdtase"/>
</dbReference>
<dbReference type="Gene3D" id="3.50.50.60">
    <property type="entry name" value="FAD/NAD(P)-binding domain"/>
    <property type="match status" value="1"/>
</dbReference>
<feature type="chain" id="PRO_5034782694" description="Glucose-methanol-choline oxidoreductase N-terminal domain-containing protein" evidence="6">
    <location>
        <begin position="21"/>
        <end position="625"/>
    </location>
</feature>
<dbReference type="AlphaFoldDB" id="A0A8H5MCW2"/>
<protein>
    <recommendedName>
        <fullName evidence="7">Glucose-methanol-choline oxidoreductase N-terminal domain-containing protein</fullName>
    </recommendedName>
</protein>
<feature type="domain" description="Glucose-methanol-choline oxidoreductase N-terminal" evidence="7">
    <location>
        <begin position="309"/>
        <end position="323"/>
    </location>
</feature>
<keyword evidence="5" id="KW-0274">FAD</keyword>
<keyword evidence="9" id="KW-1185">Reference proteome</keyword>
<evidence type="ECO:0000256" key="2">
    <source>
        <dbReference type="ARBA" id="ARBA00010790"/>
    </source>
</evidence>
<dbReference type="Gene3D" id="3.30.560.10">
    <property type="entry name" value="Glucose Oxidase, domain 3"/>
    <property type="match status" value="1"/>
</dbReference>
<dbReference type="PANTHER" id="PTHR11552:SF138">
    <property type="entry name" value="DEHYDROGENASE PKFF-RELATED"/>
    <property type="match status" value="1"/>
</dbReference>
<evidence type="ECO:0000256" key="4">
    <source>
        <dbReference type="PIRSR" id="PIRSR000137-1"/>
    </source>
</evidence>
<feature type="binding site" evidence="5">
    <location>
        <begin position="544"/>
        <end position="545"/>
    </location>
    <ligand>
        <name>FAD</name>
        <dbReference type="ChEBI" id="CHEBI:57692"/>
    </ligand>
</feature>
<reference evidence="8 9" key="1">
    <citation type="journal article" date="2020" name="ISME J.">
        <title>Uncovering the hidden diversity of litter-decomposition mechanisms in mushroom-forming fungi.</title>
        <authorList>
            <person name="Floudas D."/>
            <person name="Bentzer J."/>
            <person name="Ahren D."/>
            <person name="Johansson T."/>
            <person name="Persson P."/>
            <person name="Tunlid A."/>
        </authorList>
    </citation>
    <scope>NUCLEOTIDE SEQUENCE [LARGE SCALE GENOMIC DNA]</scope>
    <source>
        <strain evidence="8 9">CBS 406.79</strain>
    </source>
</reference>
<dbReference type="SUPFAM" id="SSF51905">
    <property type="entry name" value="FAD/NAD(P)-binding domain"/>
    <property type="match status" value="1"/>
</dbReference>
<dbReference type="GO" id="GO:0050660">
    <property type="term" value="F:flavin adenine dinucleotide binding"/>
    <property type="evidence" value="ECO:0007669"/>
    <property type="project" value="InterPro"/>
</dbReference>
<dbReference type="PROSITE" id="PS00624">
    <property type="entry name" value="GMC_OXRED_2"/>
    <property type="match status" value="1"/>
</dbReference>
<keyword evidence="6" id="KW-0732">Signal</keyword>
<accession>A0A8H5MCW2</accession>
<dbReference type="GO" id="GO:0044550">
    <property type="term" value="P:secondary metabolite biosynthetic process"/>
    <property type="evidence" value="ECO:0007669"/>
    <property type="project" value="TreeGrafter"/>
</dbReference>
<feature type="binding site" evidence="5">
    <location>
        <begin position="590"/>
        <end position="591"/>
    </location>
    <ligand>
        <name>FAD</name>
        <dbReference type="ChEBI" id="CHEBI:57692"/>
    </ligand>
</feature>
<sequence length="625" mass="68029">MHLSVFRFLSVLGLLSGTRACREIGLGKLAPEITGQDQQFDFVVVGGGTAGIAIAARLAEDSSVTVALVEAGTFYELNNAPISSTPFADILGLGADNSEIDPAIDWGIMTTPQAAANLRPLHYARARNFMIYQRPTKQSLQMWADEVDDQSYSWENFIPYFKKSVKFTPPNSQLRAANASVQYEPSAFEPEGGPLHVTYPNYAQPFASYMEGGFNEIGINTTKDFNSGSLLGAQWTAASINPNGAIRSSSEEAFLSASVNRTNFKVFDSTMAKKILFDDAKNAVGVEVNVTGYPPFTLKASKEIIVSAGAFQSPQMLMVSGVGPKGTLEKLGIDVIVDNPNVGQNMWDHVFAGPGYSIAVDSITRMINDPEYQMAAFVEYQQTESGPFSSNNADYVAWEKIPHDLRQTFPATVLENLEYFPPDWPEIEYVVCPGYIGDFTAPGQKQPNIGNYASIGAAVVSPLSRGSITIASADTNDLPIVDPNFLAHPSDRALIVAGYKRVRQLFASSVVKEIVIGDEFYPGLQYATDEEVYEQIKQSLMPVWHAAGTCKMGRPDDPKAVIDTQARVLGVQRLRVVDASSFPLLPPGHPQSVIYALAEKIAEDIKSSHCTNPNYLDSAEAVLQR</sequence>
<proteinExistence type="inferred from homology"/>
<dbReference type="InterPro" id="IPR000172">
    <property type="entry name" value="GMC_OxRdtase_N"/>
</dbReference>
<dbReference type="PANTHER" id="PTHR11552">
    <property type="entry name" value="GLUCOSE-METHANOL-CHOLINE GMC OXIDOREDUCTASE"/>
    <property type="match status" value="1"/>
</dbReference>
<comment type="cofactor">
    <cofactor evidence="1 5">
        <name>FAD</name>
        <dbReference type="ChEBI" id="CHEBI:57692"/>
    </cofactor>
</comment>
<evidence type="ECO:0000256" key="6">
    <source>
        <dbReference type="SAM" id="SignalP"/>
    </source>
</evidence>
<evidence type="ECO:0000256" key="3">
    <source>
        <dbReference type="ARBA" id="ARBA00023180"/>
    </source>
</evidence>
<feature type="active site" description="Proton acceptor" evidence="4">
    <location>
        <position position="589"/>
    </location>
</feature>
<keyword evidence="5" id="KW-0285">Flavoprotein</keyword>
<organism evidence="8 9">
    <name type="scientific">Collybiopsis confluens</name>
    <dbReference type="NCBI Taxonomy" id="2823264"/>
    <lineage>
        <taxon>Eukaryota</taxon>
        <taxon>Fungi</taxon>
        <taxon>Dikarya</taxon>
        <taxon>Basidiomycota</taxon>
        <taxon>Agaricomycotina</taxon>
        <taxon>Agaricomycetes</taxon>
        <taxon>Agaricomycetidae</taxon>
        <taxon>Agaricales</taxon>
        <taxon>Marasmiineae</taxon>
        <taxon>Omphalotaceae</taxon>
        <taxon>Collybiopsis</taxon>
    </lineage>
</organism>
<dbReference type="Proteomes" id="UP000518752">
    <property type="component" value="Unassembled WGS sequence"/>
</dbReference>
<feature type="active site" description="Proton donor" evidence="4">
    <location>
        <position position="545"/>
    </location>
</feature>
<dbReference type="Pfam" id="PF00732">
    <property type="entry name" value="GMC_oxred_N"/>
    <property type="match status" value="1"/>
</dbReference>
<dbReference type="OrthoDB" id="269227at2759"/>
<feature type="signal peptide" evidence="6">
    <location>
        <begin position="1"/>
        <end position="20"/>
    </location>
</feature>
<dbReference type="InterPro" id="IPR036188">
    <property type="entry name" value="FAD/NAD-bd_sf"/>
</dbReference>
<evidence type="ECO:0000256" key="5">
    <source>
        <dbReference type="PIRSR" id="PIRSR000137-2"/>
    </source>
</evidence>
<comment type="caution">
    <text evidence="8">The sequence shown here is derived from an EMBL/GenBank/DDBJ whole genome shotgun (WGS) entry which is preliminary data.</text>
</comment>
<evidence type="ECO:0000256" key="1">
    <source>
        <dbReference type="ARBA" id="ARBA00001974"/>
    </source>
</evidence>
<evidence type="ECO:0000313" key="8">
    <source>
        <dbReference type="EMBL" id="KAF5389347.1"/>
    </source>
</evidence>
<dbReference type="InterPro" id="IPR007867">
    <property type="entry name" value="GMC_OxRtase_C"/>
</dbReference>
<evidence type="ECO:0000313" key="9">
    <source>
        <dbReference type="Proteomes" id="UP000518752"/>
    </source>
</evidence>